<name>A0ABX9IQW5_9FLAO</name>
<keyword evidence="3" id="KW-1185">Reference proteome</keyword>
<dbReference type="EMBL" id="QNUF01000001">
    <property type="protein sequence ID" value="REC78806.1"/>
    <property type="molecule type" value="Genomic_DNA"/>
</dbReference>
<comment type="caution">
    <text evidence="2">The sequence shown here is derived from an EMBL/GenBank/DDBJ whole genome shotgun (WGS) entry which is preliminary data.</text>
</comment>
<evidence type="ECO:0000256" key="1">
    <source>
        <dbReference type="SAM" id="MobiDB-lite"/>
    </source>
</evidence>
<protein>
    <submittedName>
        <fullName evidence="2">Uncharacterized protein</fullName>
    </submittedName>
</protein>
<feature type="compositionally biased region" description="Basic and acidic residues" evidence="1">
    <location>
        <begin position="17"/>
        <end position="28"/>
    </location>
</feature>
<proteinExistence type="predicted"/>
<accession>A0ABX9IQW5</accession>
<sequence length="66" mass="7589">MYNFASRTKGKNTTKMIAEEKQTNRENQKNVLLKSKTPSSAKKTKTEISNSFLQKIISLLKKEELI</sequence>
<reference evidence="2 3" key="1">
    <citation type="journal article" date="2010" name="Syst. Appl. Microbiol.">
        <title>Four new species of Chryseobacterium from the rhizosphere of coastal sand dune plants, Chryseobacterium elymi sp. nov., Chryseobacterium hagamense sp. nov., Chryseobacterium lathyri sp. nov. and Chryseobacterium rhizosphaerae sp. nov.</title>
        <authorList>
            <person name="Cho S.H."/>
            <person name="Lee K.S."/>
            <person name="Shin D.S."/>
            <person name="Han J.H."/>
            <person name="Park K.S."/>
            <person name="Lee C.H."/>
            <person name="Park K.H."/>
            <person name="Kim S.B."/>
        </authorList>
    </citation>
    <scope>NUCLEOTIDE SEQUENCE [LARGE SCALE GENOMIC DNA]</scope>
    <source>
        <strain evidence="2 3">KCTC 22548</strain>
    </source>
</reference>
<feature type="region of interest" description="Disordered" evidence="1">
    <location>
        <begin position="1"/>
        <end position="29"/>
    </location>
</feature>
<dbReference type="Proteomes" id="UP000256491">
    <property type="component" value="Unassembled WGS sequence"/>
</dbReference>
<gene>
    <name evidence="2" type="ORF">DRF57_00555</name>
</gene>
<evidence type="ECO:0000313" key="2">
    <source>
        <dbReference type="EMBL" id="REC78806.1"/>
    </source>
</evidence>
<organism evidence="2 3">
    <name type="scientific">Chryseobacterium rhizosphaerae</name>
    <dbReference type="NCBI Taxonomy" id="395937"/>
    <lineage>
        <taxon>Bacteria</taxon>
        <taxon>Pseudomonadati</taxon>
        <taxon>Bacteroidota</taxon>
        <taxon>Flavobacteriia</taxon>
        <taxon>Flavobacteriales</taxon>
        <taxon>Weeksellaceae</taxon>
        <taxon>Chryseobacterium group</taxon>
        <taxon>Chryseobacterium</taxon>
    </lineage>
</organism>
<evidence type="ECO:0000313" key="3">
    <source>
        <dbReference type="Proteomes" id="UP000256491"/>
    </source>
</evidence>